<reference evidence="5" key="5">
    <citation type="submission" date="2018-04" db="UniProtKB">
        <authorList>
            <consortium name="EnsemblFungi"/>
        </authorList>
    </citation>
    <scope>IDENTIFICATION</scope>
    <source>
        <strain evidence="5">R3-111a-1</strain>
    </source>
</reference>
<dbReference type="EnsemblFungi" id="EJT82315">
    <property type="protein sequence ID" value="EJT82315"/>
    <property type="gene ID" value="GGTG_02289"/>
</dbReference>
<dbReference type="eggNOG" id="KOG0588">
    <property type="taxonomic scope" value="Eukaryota"/>
</dbReference>
<dbReference type="PROSITE" id="PS50011">
    <property type="entry name" value="PROTEIN_KINASE_DOM"/>
    <property type="match status" value="1"/>
</dbReference>
<feature type="region of interest" description="Disordered" evidence="2">
    <location>
        <begin position="969"/>
        <end position="990"/>
    </location>
</feature>
<dbReference type="GeneID" id="20342747"/>
<dbReference type="Pfam" id="PF12796">
    <property type="entry name" value="Ank_2"/>
    <property type="match status" value="1"/>
</dbReference>
<dbReference type="CDD" id="cd00180">
    <property type="entry name" value="PKc"/>
    <property type="match status" value="1"/>
</dbReference>
<dbReference type="InterPro" id="IPR002110">
    <property type="entry name" value="Ankyrin_rpt"/>
</dbReference>
<dbReference type="Proteomes" id="UP000006039">
    <property type="component" value="Unassembled WGS sequence"/>
</dbReference>
<dbReference type="InterPro" id="IPR050167">
    <property type="entry name" value="Ser_Thr_protein_kinase"/>
</dbReference>
<dbReference type="PANTHER" id="PTHR23257:SF963">
    <property type="entry name" value="AT08303P"/>
    <property type="match status" value="1"/>
</dbReference>
<dbReference type="PROSITE" id="PS00108">
    <property type="entry name" value="PROTEIN_KINASE_ST"/>
    <property type="match status" value="1"/>
</dbReference>
<dbReference type="EMBL" id="GL385395">
    <property type="protein sequence ID" value="EJT82315.1"/>
    <property type="molecule type" value="Genomic_DNA"/>
</dbReference>
<evidence type="ECO:0000256" key="1">
    <source>
        <dbReference type="PROSITE-ProRule" id="PRU00023"/>
    </source>
</evidence>
<dbReference type="SMART" id="SM00220">
    <property type="entry name" value="S_TKc"/>
    <property type="match status" value="1"/>
</dbReference>
<dbReference type="SUPFAM" id="SSF48403">
    <property type="entry name" value="Ankyrin repeat"/>
    <property type="match status" value="2"/>
</dbReference>
<dbReference type="GO" id="GO:0051094">
    <property type="term" value="P:positive regulation of developmental process"/>
    <property type="evidence" value="ECO:0007669"/>
    <property type="project" value="UniProtKB-ARBA"/>
</dbReference>
<dbReference type="Gene3D" id="1.10.510.10">
    <property type="entry name" value="Transferase(Phosphotransferase) domain 1"/>
    <property type="match status" value="1"/>
</dbReference>
<evidence type="ECO:0000256" key="2">
    <source>
        <dbReference type="SAM" id="MobiDB-lite"/>
    </source>
</evidence>
<dbReference type="HOGENOM" id="CLU_003888_0_0_1"/>
<dbReference type="GO" id="GO:0005524">
    <property type="term" value="F:ATP binding"/>
    <property type="evidence" value="ECO:0007669"/>
    <property type="project" value="InterPro"/>
</dbReference>
<dbReference type="InterPro" id="IPR000719">
    <property type="entry name" value="Prot_kinase_dom"/>
</dbReference>
<dbReference type="PROSITE" id="PS50297">
    <property type="entry name" value="ANK_REP_REGION"/>
    <property type="match status" value="1"/>
</dbReference>
<dbReference type="InterPro" id="IPR011009">
    <property type="entry name" value="Kinase-like_dom_sf"/>
</dbReference>
<dbReference type="SMART" id="SM00248">
    <property type="entry name" value="ANK"/>
    <property type="match status" value="6"/>
</dbReference>
<dbReference type="VEuPathDB" id="FungiDB:GGTG_02289"/>
<keyword evidence="4" id="KW-0808">Transferase</keyword>
<organism evidence="4">
    <name type="scientific">Gaeumannomyces tritici (strain R3-111a-1)</name>
    <name type="common">Wheat and barley take-all root rot fungus</name>
    <name type="synonym">Gaeumannomyces graminis var. tritici</name>
    <dbReference type="NCBI Taxonomy" id="644352"/>
    <lineage>
        <taxon>Eukaryota</taxon>
        <taxon>Fungi</taxon>
        <taxon>Dikarya</taxon>
        <taxon>Ascomycota</taxon>
        <taxon>Pezizomycotina</taxon>
        <taxon>Sordariomycetes</taxon>
        <taxon>Sordariomycetidae</taxon>
        <taxon>Magnaporthales</taxon>
        <taxon>Magnaporthaceae</taxon>
        <taxon>Gaeumannomyces</taxon>
    </lineage>
</organism>
<gene>
    <name evidence="5" type="primary">20342747</name>
    <name evidence="4" type="ORF">GGTG_02289</name>
</gene>
<dbReference type="GO" id="GO:0004674">
    <property type="term" value="F:protein serine/threonine kinase activity"/>
    <property type="evidence" value="ECO:0007669"/>
    <property type="project" value="UniProtKB-KW"/>
</dbReference>
<evidence type="ECO:0000313" key="6">
    <source>
        <dbReference type="Proteomes" id="UP000006039"/>
    </source>
</evidence>
<sequence length="1510" mass="160834">MATTYIYPSAFSPFTSLTSGSSNSGVLVSATSSDAGGAIKSATTEASNAAKAARGSSLATFICHTAYLEQSLRSEQQSGFFAGKRRLVTADRTRIGEGASFVVDRAKLVDGPVGADNRPVYVAIKTAREGSTADAEDAAARGRRWRDTLFEIRALLHQPLRYHPNVVRLLDIRWDGSRSLFPTLVVELAEFGTLHGLQRARPALPFGVKQKLCYDVGKGLSILHACGVVHGDLKHENVLIFANHYPDPPDQPYTAKLADFGGAVMDMAGDGDGDGDGQHHVPASTFPLDAPEVHGGSRLTVEGVKKTDAYSYGMLIWRCMLDCDDMFGLAGVGVAMPAPGQRPSDEARKAMAEAKEADAVLEWAVSTVSARFHERRLPAPSLHLVVAALMFTLRGDPAHRALDRAQARMRGMSAQTSHAYVHVKDAANARTAENDRNATPGRHGLTLDGVGFGLGRMGDEYDAQNNLPGFRPDLPHPSRGGFVFDPVKLGALLDWDHQRTILAEFVAAAAADSNLATTELQPWTAAFFLYQCYLVGFGAPVDHASACRWLLAAADAAKETATVDYLARAWVYRVHAALGIDNPLSPALQQDNLWWSIVRGHRHCSADLRALEASHPREEVLSWTGSIASAESLYRGSTASTGMPVFISRMMRRPWNVESIAALDAEIIKELGDDYSSCLRRPQAPASAVAAAAEGAAEGGGGTPPEHRFDQIFVNKKGHGLLHLAASMGAEAALRHMLDRYECDINLRNQSHAETPLLCAVRSGHVPCALLLLDRGADPTGGANYVEEAPLHCLFNLAEDDVALVAGRLLDAGADLEQVSGGMRQDVRAVLADWQDALGLRVTPLGRAVLQQCLPAVRVLLARGADPLGRSSVDGDGKRVAHVKSPVELAAVLTLPDILETLLRAVDEREEKALADLDRDWDWDENDILEAAHAGTVTNFDPLLMQSRLVRCGVDYKTDLARTLRILRDRRRRRRPQQQGSEAAPASGRSLCAEAASRGAGLDVMEALLDLGHPVEGSPGWRPIQHAVAANNEPAYHLLAGRGSPLTFPADADADQGATLLQWFAARPGHTPAGIAIAEDLVLKGVAVRGEDAGVMDALGLAVDRRYFDLADLLISYGAGEVLNNFYATCNLGSSETRGGSEQGAPAEVPRHDGGMSLLGMKLQTHDLPSLESITYLARVHALATAATPAEQSRGVQIDPLCSEPPAGLSAVHMLALFPAARWNSHAQTSERIVQKVLDMFPDPASLGPHAIHVVHGTPLAAAVAAVNPHVVAALLQSAFAVHLDAPVGGSGGDETTPVALAVRLAGDAMRRFEQAAAAAAAAANGGQDSAESATEPAPSFPYSPGEFAQLRRQLDVASMLAPPTTVTGSTTDTPATPSAEFYAARMLEYEQIMSRATSPSPTPTTLLSDAAAAAPTAMQQLESHANQLSLAETSMIGDAAANMPVDLSVITEEVPSGWHEGVEMDGRMAMRVFLKSFRSGDSGFGDSITGFMDKTFNTRRRREGAAASA</sequence>
<name>J3NLY4_GAET3</name>
<dbReference type="GO" id="GO:0007165">
    <property type="term" value="P:signal transduction"/>
    <property type="evidence" value="ECO:0007669"/>
    <property type="project" value="TreeGrafter"/>
</dbReference>
<dbReference type="OrthoDB" id="4062651at2759"/>
<dbReference type="Pfam" id="PF00069">
    <property type="entry name" value="Pkinase"/>
    <property type="match status" value="1"/>
</dbReference>
<feature type="repeat" description="ANK" evidence="1">
    <location>
        <begin position="752"/>
        <end position="778"/>
    </location>
</feature>
<dbReference type="InterPro" id="IPR036770">
    <property type="entry name" value="Ankyrin_rpt-contain_sf"/>
</dbReference>
<dbReference type="STRING" id="644352.J3NLY4"/>
<accession>J3NLY4</accession>
<reference evidence="6" key="1">
    <citation type="submission" date="2010-07" db="EMBL/GenBank/DDBJ databases">
        <title>The genome sequence of Gaeumannomyces graminis var. tritici strain R3-111a-1.</title>
        <authorList>
            <consortium name="The Broad Institute Genome Sequencing Platform"/>
            <person name="Ma L.-J."/>
            <person name="Dead R."/>
            <person name="Young S."/>
            <person name="Zeng Q."/>
            <person name="Koehrsen M."/>
            <person name="Alvarado L."/>
            <person name="Berlin A."/>
            <person name="Chapman S.B."/>
            <person name="Chen Z."/>
            <person name="Freedman E."/>
            <person name="Gellesch M."/>
            <person name="Goldberg J."/>
            <person name="Griggs A."/>
            <person name="Gujja S."/>
            <person name="Heilman E.R."/>
            <person name="Heiman D."/>
            <person name="Hepburn T."/>
            <person name="Howarth C."/>
            <person name="Jen D."/>
            <person name="Larson L."/>
            <person name="Mehta T."/>
            <person name="Neiman D."/>
            <person name="Pearson M."/>
            <person name="Roberts A."/>
            <person name="Saif S."/>
            <person name="Shea T."/>
            <person name="Shenoy N."/>
            <person name="Sisk P."/>
            <person name="Stolte C."/>
            <person name="Sykes S."/>
            <person name="Walk T."/>
            <person name="White J."/>
            <person name="Yandava C."/>
            <person name="Haas B."/>
            <person name="Nusbaum C."/>
            <person name="Birren B."/>
        </authorList>
    </citation>
    <scope>NUCLEOTIDE SEQUENCE [LARGE SCALE GENOMIC DNA]</scope>
    <source>
        <strain evidence="6">R3-111a-1</strain>
    </source>
</reference>
<keyword evidence="1" id="KW-0040">ANK repeat</keyword>
<evidence type="ECO:0000313" key="4">
    <source>
        <dbReference type="EMBL" id="EJT82315.1"/>
    </source>
</evidence>
<dbReference type="GO" id="GO:0005737">
    <property type="term" value="C:cytoplasm"/>
    <property type="evidence" value="ECO:0007669"/>
    <property type="project" value="TreeGrafter"/>
</dbReference>
<reference evidence="4" key="2">
    <citation type="submission" date="2010-07" db="EMBL/GenBank/DDBJ databases">
        <authorList>
            <consortium name="The Broad Institute Genome Sequencing Platform"/>
            <consortium name="Broad Institute Genome Sequencing Center for Infectious Disease"/>
            <person name="Ma L.-J."/>
            <person name="Dead R."/>
            <person name="Young S."/>
            <person name="Zeng Q."/>
            <person name="Koehrsen M."/>
            <person name="Alvarado L."/>
            <person name="Berlin A."/>
            <person name="Chapman S.B."/>
            <person name="Chen Z."/>
            <person name="Freedman E."/>
            <person name="Gellesch M."/>
            <person name="Goldberg J."/>
            <person name="Griggs A."/>
            <person name="Gujja S."/>
            <person name="Heilman E.R."/>
            <person name="Heiman D."/>
            <person name="Hepburn T."/>
            <person name="Howarth C."/>
            <person name="Jen D."/>
            <person name="Larson L."/>
            <person name="Mehta T."/>
            <person name="Neiman D."/>
            <person name="Pearson M."/>
            <person name="Roberts A."/>
            <person name="Saif S."/>
            <person name="Shea T."/>
            <person name="Shenoy N."/>
            <person name="Sisk P."/>
            <person name="Stolte C."/>
            <person name="Sykes S."/>
            <person name="Walk T."/>
            <person name="White J."/>
            <person name="Yandava C."/>
            <person name="Haas B."/>
            <person name="Nusbaum C."/>
            <person name="Birren B."/>
        </authorList>
    </citation>
    <scope>NUCLEOTIDE SEQUENCE</scope>
    <source>
        <strain evidence="4">R3-111a-1</strain>
    </source>
</reference>
<dbReference type="PANTHER" id="PTHR23257">
    <property type="entry name" value="SERINE-THREONINE PROTEIN KINASE"/>
    <property type="match status" value="1"/>
</dbReference>
<protein>
    <submittedName>
        <fullName evidence="4">Serine/threonine protein kinase</fullName>
    </submittedName>
</protein>
<dbReference type="PROSITE" id="PS50088">
    <property type="entry name" value="ANK_REPEAT"/>
    <property type="match status" value="1"/>
</dbReference>
<proteinExistence type="predicted"/>
<evidence type="ECO:0000313" key="5">
    <source>
        <dbReference type="EnsemblFungi" id="EJT82315"/>
    </source>
</evidence>
<dbReference type="InterPro" id="IPR008271">
    <property type="entry name" value="Ser/Thr_kinase_AS"/>
</dbReference>
<keyword evidence="4" id="KW-0723">Serine/threonine-protein kinase</keyword>
<feature type="domain" description="Protein kinase" evidence="3">
    <location>
        <begin position="89"/>
        <end position="421"/>
    </location>
</feature>
<dbReference type="RefSeq" id="XP_009218324.1">
    <property type="nucleotide sequence ID" value="XM_009220060.1"/>
</dbReference>
<dbReference type="Gene3D" id="1.25.40.20">
    <property type="entry name" value="Ankyrin repeat-containing domain"/>
    <property type="match status" value="2"/>
</dbReference>
<evidence type="ECO:0000259" key="3">
    <source>
        <dbReference type="PROSITE" id="PS50011"/>
    </source>
</evidence>
<keyword evidence="6" id="KW-1185">Reference proteome</keyword>
<keyword evidence="4" id="KW-0418">Kinase</keyword>
<dbReference type="SUPFAM" id="SSF56112">
    <property type="entry name" value="Protein kinase-like (PK-like)"/>
    <property type="match status" value="1"/>
</dbReference>
<reference evidence="4" key="3">
    <citation type="submission" date="2010-09" db="EMBL/GenBank/DDBJ databases">
        <title>Annotation of Gaeumannomyces graminis var. tritici R3-111a-1.</title>
        <authorList>
            <consortium name="The Broad Institute Genome Sequencing Platform"/>
            <person name="Ma L.-J."/>
            <person name="Dead R."/>
            <person name="Young S.K."/>
            <person name="Zeng Q."/>
            <person name="Gargeya S."/>
            <person name="Fitzgerald M."/>
            <person name="Haas B."/>
            <person name="Abouelleil A."/>
            <person name="Alvarado L."/>
            <person name="Arachchi H.M."/>
            <person name="Berlin A."/>
            <person name="Brown A."/>
            <person name="Chapman S.B."/>
            <person name="Chen Z."/>
            <person name="Dunbar C."/>
            <person name="Freedman E."/>
            <person name="Gearin G."/>
            <person name="Gellesch M."/>
            <person name="Goldberg J."/>
            <person name="Griggs A."/>
            <person name="Gujja S."/>
            <person name="Heiman D."/>
            <person name="Howarth C."/>
            <person name="Larson L."/>
            <person name="Lui A."/>
            <person name="MacDonald P.J.P."/>
            <person name="Mehta T."/>
            <person name="Montmayeur A."/>
            <person name="Murphy C."/>
            <person name="Neiman D."/>
            <person name="Pearson M."/>
            <person name="Priest M."/>
            <person name="Roberts A."/>
            <person name="Saif S."/>
            <person name="Shea T."/>
            <person name="Shenoy N."/>
            <person name="Sisk P."/>
            <person name="Stolte C."/>
            <person name="Sykes S."/>
            <person name="Yandava C."/>
            <person name="Wortman J."/>
            <person name="Nusbaum C."/>
            <person name="Birren B."/>
        </authorList>
    </citation>
    <scope>NUCLEOTIDE SEQUENCE</scope>
    <source>
        <strain evidence="4">R3-111a-1</strain>
    </source>
</reference>
<reference evidence="5" key="4">
    <citation type="journal article" date="2015" name="G3 (Bethesda)">
        <title>Genome sequences of three phytopathogenic species of the Magnaporthaceae family of fungi.</title>
        <authorList>
            <person name="Okagaki L.H."/>
            <person name="Nunes C.C."/>
            <person name="Sailsbery J."/>
            <person name="Clay B."/>
            <person name="Brown D."/>
            <person name="John T."/>
            <person name="Oh Y."/>
            <person name="Young N."/>
            <person name="Fitzgerald M."/>
            <person name="Haas B.J."/>
            <person name="Zeng Q."/>
            <person name="Young S."/>
            <person name="Adiconis X."/>
            <person name="Fan L."/>
            <person name="Levin J.Z."/>
            <person name="Mitchell T.K."/>
            <person name="Okubara P.A."/>
            <person name="Farman M.L."/>
            <person name="Kohn L.M."/>
            <person name="Birren B."/>
            <person name="Ma L.-J."/>
            <person name="Dean R.A."/>
        </authorList>
    </citation>
    <scope>NUCLEOTIDE SEQUENCE</scope>
    <source>
        <strain evidence="5">R3-111a-1</strain>
    </source>
</reference>